<dbReference type="PANTHER" id="PTHR43877">
    <property type="entry name" value="AMINOALKYLPHOSPHONATE N-ACETYLTRANSFERASE-RELATED-RELATED"/>
    <property type="match status" value="1"/>
</dbReference>
<dbReference type="PROSITE" id="PS51186">
    <property type="entry name" value="GNAT"/>
    <property type="match status" value="1"/>
</dbReference>
<proteinExistence type="predicted"/>
<evidence type="ECO:0000256" key="1">
    <source>
        <dbReference type="ARBA" id="ARBA00022679"/>
    </source>
</evidence>
<keyword evidence="1" id="KW-0808">Transferase</keyword>
<evidence type="ECO:0000259" key="3">
    <source>
        <dbReference type="PROSITE" id="PS51186"/>
    </source>
</evidence>
<dbReference type="InterPro" id="IPR016181">
    <property type="entry name" value="Acyl_CoA_acyltransferase"/>
</dbReference>
<dbReference type="Pfam" id="PF00583">
    <property type="entry name" value="Acetyltransf_1"/>
    <property type="match status" value="1"/>
</dbReference>
<dbReference type="InterPro" id="IPR000182">
    <property type="entry name" value="GNAT_dom"/>
</dbReference>
<comment type="caution">
    <text evidence="4">The sequence shown here is derived from an EMBL/GenBank/DDBJ whole genome shotgun (WGS) entry which is preliminary data.</text>
</comment>
<dbReference type="Gene3D" id="3.40.630.30">
    <property type="match status" value="1"/>
</dbReference>
<sequence length="273" mass="28091">MFGTGAARITASFTVHTPEEPEWSYRSPNYAQVELGDWPHGSGGRAFATLCDAARAAGIARVNVEVAASDRRAADELSESGLLPGIVFAARDLAAPGAVEPRGLGIRLAGVGDRAALSALAREEAVFQAANTAAGTALDQPPALFDGIADGWLAAEDTVVLIAETAERAEGIVVVQLSVASDAELGLGLPRRFGYIAVLSVTESARGRGVGGALTAHALAWLAAAGTQTVALHYVVDNPTSVPFWTRRGFEPLTITFTCALDPDSGAGAAIAR</sequence>
<dbReference type="GO" id="GO:0016747">
    <property type="term" value="F:acyltransferase activity, transferring groups other than amino-acyl groups"/>
    <property type="evidence" value="ECO:0007669"/>
    <property type="project" value="InterPro"/>
</dbReference>
<protein>
    <submittedName>
        <fullName evidence="4">Ribosomal protein S18 acetylase RimI-like enzyme</fullName>
    </submittedName>
</protein>
<evidence type="ECO:0000313" key="5">
    <source>
        <dbReference type="Proteomes" id="UP000291483"/>
    </source>
</evidence>
<dbReference type="AlphaFoldDB" id="A0A4Q8AQC0"/>
<organism evidence="4 5">
    <name type="scientific">Microterricola gilva</name>
    <dbReference type="NCBI Taxonomy" id="393267"/>
    <lineage>
        <taxon>Bacteria</taxon>
        <taxon>Bacillati</taxon>
        <taxon>Actinomycetota</taxon>
        <taxon>Actinomycetes</taxon>
        <taxon>Micrococcales</taxon>
        <taxon>Microbacteriaceae</taxon>
        <taxon>Microterricola</taxon>
    </lineage>
</organism>
<keyword evidence="4" id="KW-0687">Ribonucleoprotein</keyword>
<feature type="domain" description="N-acetyltransferase" evidence="3">
    <location>
        <begin position="104"/>
        <end position="273"/>
    </location>
</feature>
<dbReference type="RefSeq" id="WP_130506486.1">
    <property type="nucleotide sequence ID" value="NZ_SHLC01000001.1"/>
</dbReference>
<gene>
    <name evidence="4" type="ORF">EV379_2607</name>
</gene>
<reference evidence="4 5" key="1">
    <citation type="submission" date="2019-02" db="EMBL/GenBank/DDBJ databases">
        <title>Sequencing the genomes of 1000 actinobacteria strains.</title>
        <authorList>
            <person name="Klenk H.-P."/>
        </authorList>
    </citation>
    <scope>NUCLEOTIDE SEQUENCE [LARGE SCALE GENOMIC DNA]</scope>
    <source>
        <strain evidence="4 5">DSM 18319</strain>
    </source>
</reference>
<evidence type="ECO:0000313" key="4">
    <source>
        <dbReference type="EMBL" id="RZU66255.1"/>
    </source>
</evidence>
<dbReference type="SUPFAM" id="SSF55729">
    <property type="entry name" value="Acyl-CoA N-acyltransferases (Nat)"/>
    <property type="match status" value="1"/>
</dbReference>
<dbReference type="InterPro" id="IPR050832">
    <property type="entry name" value="Bact_Acetyltransf"/>
</dbReference>
<dbReference type="Proteomes" id="UP000291483">
    <property type="component" value="Unassembled WGS sequence"/>
</dbReference>
<keyword evidence="2" id="KW-0012">Acyltransferase</keyword>
<dbReference type="GO" id="GO:0005840">
    <property type="term" value="C:ribosome"/>
    <property type="evidence" value="ECO:0007669"/>
    <property type="project" value="UniProtKB-KW"/>
</dbReference>
<dbReference type="PANTHER" id="PTHR43877:SF1">
    <property type="entry name" value="ACETYLTRANSFERASE"/>
    <property type="match status" value="1"/>
</dbReference>
<keyword evidence="5" id="KW-1185">Reference proteome</keyword>
<name>A0A4Q8AQC0_9MICO</name>
<keyword evidence="4" id="KW-0689">Ribosomal protein</keyword>
<accession>A0A4Q8AQC0</accession>
<dbReference type="OrthoDB" id="149709at2"/>
<dbReference type="EMBL" id="SHLC01000001">
    <property type="protein sequence ID" value="RZU66255.1"/>
    <property type="molecule type" value="Genomic_DNA"/>
</dbReference>
<evidence type="ECO:0000256" key="2">
    <source>
        <dbReference type="ARBA" id="ARBA00023315"/>
    </source>
</evidence>